<accession>A0A8H6J103</accession>
<keyword evidence="2" id="KW-1185">Reference proteome</keyword>
<name>A0A8H6J103_9PEZI</name>
<reference evidence="1 2" key="1">
    <citation type="journal article" date="2020" name="Phytopathology">
        <title>Genome Sequence Resources of Colletotrichum truncatum, C. plurivorum, C. musicola, and C. sojae: Four Species Pathogenic to Soybean (Glycine max).</title>
        <authorList>
            <person name="Rogerio F."/>
            <person name="Boufleur T.R."/>
            <person name="Ciampi-Guillardi M."/>
            <person name="Sukno S.A."/>
            <person name="Thon M.R."/>
            <person name="Massola Junior N.S."/>
            <person name="Baroncelli R."/>
        </authorList>
    </citation>
    <scope>NUCLEOTIDE SEQUENCE [LARGE SCALE GENOMIC DNA]</scope>
    <source>
        <strain evidence="1 2">LFN0009</strain>
    </source>
</reference>
<evidence type="ECO:0000313" key="2">
    <source>
        <dbReference type="Proteomes" id="UP000652219"/>
    </source>
</evidence>
<dbReference type="Proteomes" id="UP000652219">
    <property type="component" value="Unassembled WGS sequence"/>
</dbReference>
<dbReference type="AlphaFoldDB" id="A0A8H6J103"/>
<dbReference type="EMBL" id="WIGN01000209">
    <property type="protein sequence ID" value="KAF6804430.1"/>
    <property type="molecule type" value="Genomic_DNA"/>
</dbReference>
<organism evidence="1 2">
    <name type="scientific">Colletotrichum sojae</name>
    <dbReference type="NCBI Taxonomy" id="2175907"/>
    <lineage>
        <taxon>Eukaryota</taxon>
        <taxon>Fungi</taxon>
        <taxon>Dikarya</taxon>
        <taxon>Ascomycota</taxon>
        <taxon>Pezizomycotina</taxon>
        <taxon>Sordariomycetes</taxon>
        <taxon>Hypocreomycetidae</taxon>
        <taxon>Glomerellales</taxon>
        <taxon>Glomerellaceae</taxon>
        <taxon>Colletotrichum</taxon>
        <taxon>Colletotrichum orchidearum species complex</taxon>
    </lineage>
</organism>
<sequence>MKVHHGLQMGEVEGVLASTDHWPEERGWRRGRHYRDPEHRYTADVWLMLSDFPVQLQTGIPWGPGNQEGKEVLERPATGRRWRRTLFWKDRKKEPAWKATIEVTSKDAHELLDLDLRELIVFENIYTFWLQQRLSRRTYKNVVFYSDGLNYGNDLLGQNVCPWNENSYQEFESFITRLISSKGAM</sequence>
<comment type="caution">
    <text evidence="1">The sequence shown here is derived from an EMBL/GenBank/DDBJ whole genome shotgun (WGS) entry which is preliminary data.</text>
</comment>
<evidence type="ECO:0000313" key="1">
    <source>
        <dbReference type="EMBL" id="KAF6804430.1"/>
    </source>
</evidence>
<proteinExistence type="predicted"/>
<protein>
    <submittedName>
        <fullName evidence="1">Uncharacterized protein</fullName>
    </submittedName>
</protein>
<gene>
    <name evidence="1" type="ORF">CSOJ01_10221</name>
</gene>